<dbReference type="Pfam" id="PF18726">
    <property type="entry name" value="HEPN_SAV_6107"/>
    <property type="match status" value="1"/>
</dbReference>
<evidence type="ECO:0000313" key="2">
    <source>
        <dbReference type="EMBL" id="MBT0995819.1"/>
    </source>
</evidence>
<comment type="caution">
    <text evidence="2">The sequence shown here is derived from an EMBL/GenBank/DDBJ whole genome shotgun (WGS) entry which is preliminary data.</text>
</comment>
<feature type="domain" description="SAV-6107-like HEPN" evidence="1">
    <location>
        <begin position="28"/>
        <end position="121"/>
    </location>
</feature>
<evidence type="ECO:0000259" key="1">
    <source>
        <dbReference type="Pfam" id="PF18726"/>
    </source>
</evidence>
<protein>
    <submittedName>
        <fullName evidence="2">Colicin transporter</fullName>
    </submittedName>
</protein>
<keyword evidence="3" id="KW-1185">Reference proteome</keyword>
<organism evidence="2 3">
    <name type="scientific">Cellulomonas fulva</name>
    <dbReference type="NCBI Taxonomy" id="2835530"/>
    <lineage>
        <taxon>Bacteria</taxon>
        <taxon>Bacillati</taxon>
        <taxon>Actinomycetota</taxon>
        <taxon>Actinomycetes</taxon>
        <taxon>Micrococcales</taxon>
        <taxon>Cellulomonadaceae</taxon>
        <taxon>Cellulomonas</taxon>
    </lineage>
</organism>
<proteinExistence type="predicted"/>
<dbReference type="InterPro" id="IPR040891">
    <property type="entry name" value="HEPN_SAV_6107"/>
</dbReference>
<name>A0ABS5U340_9CELL</name>
<dbReference type="EMBL" id="JAHBOH010000002">
    <property type="protein sequence ID" value="MBT0995819.1"/>
    <property type="molecule type" value="Genomic_DNA"/>
</dbReference>
<reference evidence="2 3" key="1">
    <citation type="submission" date="2021-05" db="EMBL/GenBank/DDBJ databases">
        <title>Description of Cellulomonas sp. DKR-3 sp. nov.</title>
        <authorList>
            <person name="Dahal R.H."/>
            <person name="Chaudhary D.K."/>
        </authorList>
    </citation>
    <scope>NUCLEOTIDE SEQUENCE [LARGE SCALE GENOMIC DNA]</scope>
    <source>
        <strain evidence="2 3">DKR-3</strain>
    </source>
</reference>
<dbReference type="Proteomes" id="UP000722125">
    <property type="component" value="Unassembled WGS sequence"/>
</dbReference>
<evidence type="ECO:0000313" key="3">
    <source>
        <dbReference type="Proteomes" id="UP000722125"/>
    </source>
</evidence>
<dbReference type="RefSeq" id="WP_214352994.1">
    <property type="nucleotide sequence ID" value="NZ_JAHBOH010000002.1"/>
</dbReference>
<gene>
    <name evidence="2" type="ORF">KIN34_16185</name>
</gene>
<sequence>MGAQRTAARGGGRPQELLARADAELLAAQYSAEPWERFSHAHLAGLRAAAAVVARRGAPGGRGAPRTVWGMVDAVAPELADLAAFFADGAALRSAVDAGRFDRVTEERAERTLCLAEDLVDAAHALVAAEEPVPFVARSAAPRMLAVRAS</sequence>
<accession>A0ABS5U340</accession>